<dbReference type="Gene3D" id="3.90.180.10">
    <property type="entry name" value="Medium-chain alcohol dehydrogenases, catalytic domain"/>
    <property type="match status" value="1"/>
</dbReference>
<name>A0A1H2FMC0_9PSED</name>
<evidence type="ECO:0000313" key="3">
    <source>
        <dbReference type="Proteomes" id="UP000243232"/>
    </source>
</evidence>
<dbReference type="SMART" id="SM00829">
    <property type="entry name" value="PKS_ER"/>
    <property type="match status" value="1"/>
</dbReference>
<dbReference type="Pfam" id="PF08240">
    <property type="entry name" value="ADH_N"/>
    <property type="match status" value="1"/>
</dbReference>
<dbReference type="InterPro" id="IPR011032">
    <property type="entry name" value="GroES-like_sf"/>
</dbReference>
<dbReference type="InterPro" id="IPR013149">
    <property type="entry name" value="ADH-like_C"/>
</dbReference>
<accession>A0A1H2FMC0</accession>
<feature type="domain" description="Enoyl reductase (ER)" evidence="1">
    <location>
        <begin position="10"/>
        <end position="333"/>
    </location>
</feature>
<dbReference type="PANTHER" id="PTHR43677">
    <property type="entry name" value="SHORT-CHAIN DEHYDROGENASE/REDUCTASE"/>
    <property type="match status" value="1"/>
</dbReference>
<gene>
    <name evidence="2" type="ORF">SAMN05216296_1682</name>
</gene>
<dbReference type="AlphaFoldDB" id="A0A1H2FMC0"/>
<dbReference type="RefSeq" id="WP_090194128.1">
    <property type="nucleotide sequence ID" value="NZ_LT629785.1"/>
</dbReference>
<dbReference type="PANTHER" id="PTHR43677:SF4">
    <property type="entry name" value="QUINONE OXIDOREDUCTASE-LIKE PROTEIN 2"/>
    <property type="match status" value="1"/>
</dbReference>
<dbReference type="SUPFAM" id="SSF51735">
    <property type="entry name" value="NAD(P)-binding Rossmann-fold domains"/>
    <property type="match status" value="1"/>
</dbReference>
<dbReference type="CDD" id="cd08241">
    <property type="entry name" value="QOR1"/>
    <property type="match status" value="1"/>
</dbReference>
<dbReference type="SUPFAM" id="SSF50129">
    <property type="entry name" value="GroES-like"/>
    <property type="match status" value="1"/>
</dbReference>
<dbReference type="Pfam" id="PF00107">
    <property type="entry name" value="ADH_zinc_N"/>
    <property type="match status" value="1"/>
</dbReference>
<dbReference type="InterPro" id="IPR051397">
    <property type="entry name" value="Zn-ADH-like_protein"/>
</dbReference>
<sequence>MRRWIVKSFGEPKDVWTLQDNAASLEPGPGQVKVKVEACGLGLPDVLMCRDNYPMTPPLPFTPSQEAAGEIIATGEGVDEALIGTRVVGPTLFLEQAGGLADECLMAVPGLDDGVSSGLLLIPDEMTGIEAAGLYIPYQTAWVALVRRAKITKYDVVLVLGASGSSGNAAVQLAKARGARVIAVAGGPEKAAFCKSIGADEVIDRKQQDITEAALQLTDGKGVSIVFDPVGGKAARAAFEATAFEGRFIFIGYASGEWPSIAPQEAVMRNISLVGAMPMGFSANDVLAIHQNLVKHWQEGAIDVSNNQVFDFADAPTAATHIADGKVEGKVIVQINVKQS</sequence>
<dbReference type="InterPro" id="IPR036291">
    <property type="entry name" value="NAD(P)-bd_dom_sf"/>
</dbReference>
<evidence type="ECO:0000313" key="2">
    <source>
        <dbReference type="EMBL" id="SDU08510.1"/>
    </source>
</evidence>
<reference evidence="3" key="1">
    <citation type="submission" date="2016-10" db="EMBL/GenBank/DDBJ databases">
        <authorList>
            <person name="Varghese N."/>
            <person name="Submissions S."/>
        </authorList>
    </citation>
    <scope>NUCLEOTIDE SEQUENCE [LARGE SCALE GENOMIC DNA]</scope>
    <source>
        <strain evidence="3">DSM 17875</strain>
    </source>
</reference>
<dbReference type="InterPro" id="IPR020843">
    <property type="entry name" value="ER"/>
</dbReference>
<dbReference type="GO" id="GO:0016491">
    <property type="term" value="F:oxidoreductase activity"/>
    <property type="evidence" value="ECO:0007669"/>
    <property type="project" value="InterPro"/>
</dbReference>
<keyword evidence="3" id="KW-1185">Reference proteome</keyword>
<dbReference type="InterPro" id="IPR013154">
    <property type="entry name" value="ADH-like_N"/>
</dbReference>
<proteinExistence type="predicted"/>
<dbReference type="Gene3D" id="3.40.50.720">
    <property type="entry name" value="NAD(P)-binding Rossmann-like Domain"/>
    <property type="match status" value="1"/>
</dbReference>
<organism evidence="2 3">
    <name type="scientific">Pseudomonas pohangensis</name>
    <dbReference type="NCBI Taxonomy" id="364197"/>
    <lineage>
        <taxon>Bacteria</taxon>
        <taxon>Pseudomonadati</taxon>
        <taxon>Pseudomonadota</taxon>
        <taxon>Gammaproteobacteria</taxon>
        <taxon>Pseudomonadales</taxon>
        <taxon>Pseudomonadaceae</taxon>
        <taxon>Pseudomonas</taxon>
    </lineage>
</organism>
<protein>
    <submittedName>
        <fullName evidence="2">NADPH2:quinone reductase</fullName>
    </submittedName>
</protein>
<dbReference type="STRING" id="364197.SAMN05216296_1682"/>
<dbReference type="EMBL" id="LT629785">
    <property type="protein sequence ID" value="SDU08510.1"/>
    <property type="molecule type" value="Genomic_DNA"/>
</dbReference>
<evidence type="ECO:0000259" key="1">
    <source>
        <dbReference type="SMART" id="SM00829"/>
    </source>
</evidence>
<dbReference type="OrthoDB" id="9787435at2"/>
<dbReference type="Proteomes" id="UP000243232">
    <property type="component" value="Chromosome I"/>
</dbReference>